<dbReference type="NCBIfam" id="TIGR00379">
    <property type="entry name" value="cobB"/>
    <property type="match status" value="1"/>
</dbReference>
<dbReference type="EMBL" id="JAHLFW010000079">
    <property type="protein sequence ID" value="MBU3838493.1"/>
    <property type="molecule type" value="Genomic_DNA"/>
</dbReference>
<gene>
    <name evidence="11" type="ORF">H9777_09340</name>
</gene>
<dbReference type="InterPro" id="IPR002586">
    <property type="entry name" value="CobQ/CobB/MinD/ParA_Nub-bd_dom"/>
</dbReference>
<dbReference type="NCBIfam" id="NF002204">
    <property type="entry name" value="PRK01077.1"/>
    <property type="match status" value="1"/>
</dbReference>
<dbReference type="SUPFAM" id="SSF52540">
    <property type="entry name" value="P-loop containing nucleoside triphosphate hydrolases"/>
    <property type="match status" value="1"/>
</dbReference>
<reference evidence="11" key="1">
    <citation type="journal article" date="2021" name="PeerJ">
        <title>Extensive microbial diversity within the chicken gut microbiome revealed by metagenomics and culture.</title>
        <authorList>
            <person name="Gilroy R."/>
            <person name="Ravi A."/>
            <person name="Getino M."/>
            <person name="Pursley I."/>
            <person name="Horton D.L."/>
            <person name="Alikhan N.F."/>
            <person name="Baker D."/>
            <person name="Gharbi K."/>
            <person name="Hall N."/>
            <person name="Watson M."/>
            <person name="Adriaenssens E.M."/>
            <person name="Foster-Nyarko E."/>
            <person name="Jarju S."/>
            <person name="Secka A."/>
            <person name="Antonio M."/>
            <person name="Oren A."/>
            <person name="Chaudhuri R.R."/>
            <person name="La Ragione R."/>
            <person name="Hildebrand F."/>
            <person name="Pallen M.J."/>
        </authorList>
    </citation>
    <scope>NUCLEOTIDE SEQUENCE</scope>
    <source>
        <strain evidence="11">G4-2901</strain>
    </source>
</reference>
<keyword evidence="7" id="KW-0460">Magnesium</keyword>
<dbReference type="PROSITE" id="PS51274">
    <property type="entry name" value="GATASE_COBBQ"/>
    <property type="match status" value="1"/>
</dbReference>
<keyword evidence="3" id="KW-0169">Cobalamin biosynthesis</keyword>
<dbReference type="Gene3D" id="3.40.50.880">
    <property type="match status" value="1"/>
</dbReference>
<keyword evidence="4" id="KW-0436">Ligase</keyword>
<evidence type="ECO:0000256" key="7">
    <source>
        <dbReference type="ARBA" id="ARBA00022842"/>
    </source>
</evidence>
<comment type="caution">
    <text evidence="11">The sequence shown here is derived from an EMBL/GenBank/DDBJ whole genome shotgun (WGS) entry which is preliminary data.</text>
</comment>
<dbReference type="Pfam" id="PF07685">
    <property type="entry name" value="GATase_3"/>
    <property type="match status" value="1"/>
</dbReference>
<dbReference type="PANTHER" id="PTHR43873">
    <property type="entry name" value="COBYRINATE A,C-DIAMIDE SYNTHASE"/>
    <property type="match status" value="1"/>
</dbReference>
<dbReference type="GO" id="GO:0042242">
    <property type="term" value="F:cobyrinic acid a,c-diamide synthase activity"/>
    <property type="evidence" value="ECO:0007669"/>
    <property type="project" value="InterPro"/>
</dbReference>
<comment type="pathway">
    <text evidence="2">Cofactor biosynthesis; adenosylcobalamin biosynthesis.</text>
</comment>
<evidence type="ECO:0000256" key="5">
    <source>
        <dbReference type="ARBA" id="ARBA00022741"/>
    </source>
</evidence>
<proteinExistence type="predicted"/>
<dbReference type="Pfam" id="PF01656">
    <property type="entry name" value="CbiA"/>
    <property type="match status" value="1"/>
</dbReference>
<reference evidence="11" key="2">
    <citation type="submission" date="2021-04" db="EMBL/GenBank/DDBJ databases">
        <authorList>
            <person name="Gilroy R."/>
        </authorList>
    </citation>
    <scope>NUCLEOTIDE SEQUENCE</scope>
    <source>
        <strain evidence="11">G4-2901</strain>
    </source>
</reference>
<protein>
    <submittedName>
        <fullName evidence="11">Cobyrinate a,c-diamide synthase</fullName>
    </submittedName>
</protein>
<dbReference type="InterPro" id="IPR029062">
    <property type="entry name" value="Class_I_gatase-like"/>
</dbReference>
<dbReference type="Proteomes" id="UP000783796">
    <property type="component" value="Unassembled WGS sequence"/>
</dbReference>
<dbReference type="InterPro" id="IPR027417">
    <property type="entry name" value="P-loop_NTPase"/>
</dbReference>
<keyword evidence="8" id="KW-0315">Glutamine amidotransferase</keyword>
<evidence type="ECO:0000256" key="2">
    <source>
        <dbReference type="ARBA" id="ARBA00004953"/>
    </source>
</evidence>
<evidence type="ECO:0000256" key="6">
    <source>
        <dbReference type="ARBA" id="ARBA00022840"/>
    </source>
</evidence>
<dbReference type="GO" id="GO:0009236">
    <property type="term" value="P:cobalamin biosynthetic process"/>
    <property type="evidence" value="ECO:0007669"/>
    <property type="project" value="UniProtKB-KW"/>
</dbReference>
<comment type="cofactor">
    <cofactor evidence="1">
        <name>Mg(2+)</name>
        <dbReference type="ChEBI" id="CHEBI:18420"/>
    </cofactor>
</comment>
<dbReference type="GO" id="GO:0005524">
    <property type="term" value="F:ATP binding"/>
    <property type="evidence" value="ECO:0007669"/>
    <property type="project" value="UniProtKB-KW"/>
</dbReference>
<feature type="domain" description="CobQ/CobB/MinD/ParA nucleotide binding" evidence="9">
    <location>
        <begin position="7"/>
        <end position="187"/>
    </location>
</feature>
<evidence type="ECO:0000259" key="9">
    <source>
        <dbReference type="Pfam" id="PF01656"/>
    </source>
</evidence>
<evidence type="ECO:0000256" key="3">
    <source>
        <dbReference type="ARBA" id="ARBA00022573"/>
    </source>
</evidence>
<keyword evidence="6" id="KW-0067">ATP-binding</keyword>
<evidence type="ECO:0000256" key="8">
    <source>
        <dbReference type="ARBA" id="ARBA00022962"/>
    </source>
</evidence>
<keyword evidence="5" id="KW-0547">Nucleotide-binding</keyword>
<dbReference type="InterPro" id="IPR011698">
    <property type="entry name" value="GATase_3"/>
</dbReference>
<sequence>MKPQFLIGGATSGSGKTVFALGLLRALRKRGIKVQPYKCGPGFMDTQLHAISAGVDSVNLDSWFAGRTHLQYVYNKYGEKSDVCMIEGNSALFDGYKRMQGSSAEMAQVVSIPVILVVNARSAAYSVAPMLYGYKLFRPQVKIIGVVFTHVSSLTHFSYLKDACNDAGLNSLGYIPFDESLKLPQRHTALTQSVRSEIEEVSEKAAMYVEQNIDLDRILKMCTRIFPCKYTLPYTSDVEETGINYAMHKSLKIAVARDSAFNLLYKENIDRLSAIGHVTYFSPLYSNNLPEADIIYIPGGFPEMFARQLHRRKTLMKQLKDYADKGGKIIAEGGGMVLLSRSLTVREGGSAYEMSGVLPFGCTMIDSHLHTGYRIIEMSDKSLRGHEFRFLSIDTGNSQLPSDIRIVPVMNTRGAEADSCIYRYRNVIAGFTHWYWGETDVLRLWD</sequence>
<evidence type="ECO:0000313" key="12">
    <source>
        <dbReference type="Proteomes" id="UP000783796"/>
    </source>
</evidence>
<feature type="domain" description="CobB/CobQ-like glutamine amidotransferase" evidence="10">
    <location>
        <begin position="252"/>
        <end position="438"/>
    </location>
</feature>
<evidence type="ECO:0000313" key="11">
    <source>
        <dbReference type="EMBL" id="MBU3838493.1"/>
    </source>
</evidence>
<dbReference type="InterPro" id="IPR004484">
    <property type="entry name" value="CbiA/CobB_synth"/>
</dbReference>
<name>A0A948TC88_9BACT</name>
<dbReference type="Gene3D" id="3.40.50.300">
    <property type="entry name" value="P-loop containing nucleotide triphosphate hydrolases"/>
    <property type="match status" value="2"/>
</dbReference>
<evidence type="ECO:0000256" key="4">
    <source>
        <dbReference type="ARBA" id="ARBA00022598"/>
    </source>
</evidence>
<accession>A0A948TC88</accession>
<evidence type="ECO:0000256" key="1">
    <source>
        <dbReference type="ARBA" id="ARBA00001946"/>
    </source>
</evidence>
<dbReference type="PANTHER" id="PTHR43873:SF1">
    <property type="entry name" value="COBYRINATE A,C-DIAMIDE SYNTHASE"/>
    <property type="match status" value="1"/>
</dbReference>
<evidence type="ECO:0000259" key="10">
    <source>
        <dbReference type="Pfam" id="PF07685"/>
    </source>
</evidence>
<organism evidence="11 12">
    <name type="scientific">Candidatus Phocaeicola faecigallinarum</name>
    <dbReference type="NCBI Taxonomy" id="2838732"/>
    <lineage>
        <taxon>Bacteria</taxon>
        <taxon>Pseudomonadati</taxon>
        <taxon>Bacteroidota</taxon>
        <taxon>Bacteroidia</taxon>
        <taxon>Bacteroidales</taxon>
        <taxon>Bacteroidaceae</taxon>
        <taxon>Phocaeicola</taxon>
    </lineage>
</organism>
<dbReference type="AlphaFoldDB" id="A0A948TC88"/>
<dbReference type="SUPFAM" id="SSF52317">
    <property type="entry name" value="Class I glutamine amidotransferase-like"/>
    <property type="match status" value="1"/>
</dbReference>